<feature type="region of interest" description="Disordered" evidence="4">
    <location>
        <begin position="271"/>
        <end position="298"/>
    </location>
</feature>
<feature type="compositionally biased region" description="Acidic residues" evidence="4">
    <location>
        <begin position="208"/>
        <end position="218"/>
    </location>
</feature>
<dbReference type="AlphaFoldDB" id="A0A4S8J394"/>
<evidence type="ECO:0000256" key="4">
    <source>
        <dbReference type="SAM" id="MobiDB-lite"/>
    </source>
</evidence>
<sequence>MVCQAATRTRFRALKHENGIAGSTTIIVRVIACFRPLQDCQVINLGFVLMEKDMNPQTGMQHSPWQFSNMNSASNIQQFDIGHQNTNSMLSPAYVPHGCVFSVNTPIPFPGINTDNPFQQMSSLIPPLFQSCRHPEFDGSKKRCLVFDQIGYGRSFFCSSSDIPFPCFNSMNPGFSLQGSTETNVSSRNEGEEMHEDTEEINALLYSDSDDDHDDEEASTGHSPVGALEMGSSEVASSMLPVKRRRVDVEFDASLVDTASSQVFHCTNEPMRYRNKDEDDDTESSFVKGGDHDQNADDRQLKRARIQETVGILRTIIPGGRGKDAASVLDEAIHYLKSLKLKTRSLNATP</sequence>
<evidence type="ECO:0000313" key="7">
    <source>
        <dbReference type="Proteomes" id="UP000317650"/>
    </source>
</evidence>
<keyword evidence="3" id="KW-0804">Transcription</keyword>
<feature type="region of interest" description="Disordered" evidence="4">
    <location>
        <begin position="208"/>
        <end position="232"/>
    </location>
</feature>
<gene>
    <name evidence="6" type="ORF">C4D60_Mb11t11180</name>
</gene>
<dbReference type="PANTHER" id="PTHR36066:SF2">
    <property type="entry name" value="TRANSCRIPTION FACTOR BHLH145"/>
    <property type="match status" value="1"/>
</dbReference>
<dbReference type="EMBL" id="PYDT01000007">
    <property type="protein sequence ID" value="THU55867.1"/>
    <property type="molecule type" value="Genomic_DNA"/>
</dbReference>
<feature type="compositionally biased region" description="Basic and acidic residues" evidence="4">
    <location>
        <begin position="289"/>
        <end position="298"/>
    </location>
</feature>
<dbReference type="InterPro" id="IPR037546">
    <property type="entry name" value="SAC51-like"/>
</dbReference>
<comment type="similarity">
    <text evidence="1">Belongs to the bHLH protein family.</text>
</comment>
<evidence type="ECO:0000313" key="6">
    <source>
        <dbReference type="EMBL" id="THU55867.1"/>
    </source>
</evidence>
<dbReference type="GO" id="GO:0046983">
    <property type="term" value="F:protein dimerization activity"/>
    <property type="evidence" value="ECO:0007669"/>
    <property type="project" value="InterPro"/>
</dbReference>
<evidence type="ECO:0000256" key="1">
    <source>
        <dbReference type="ARBA" id="ARBA00005510"/>
    </source>
</evidence>
<keyword evidence="7" id="KW-1185">Reference proteome</keyword>
<dbReference type="InterPro" id="IPR011598">
    <property type="entry name" value="bHLH_dom"/>
</dbReference>
<organism evidence="6 7">
    <name type="scientific">Musa balbisiana</name>
    <name type="common">Banana</name>
    <dbReference type="NCBI Taxonomy" id="52838"/>
    <lineage>
        <taxon>Eukaryota</taxon>
        <taxon>Viridiplantae</taxon>
        <taxon>Streptophyta</taxon>
        <taxon>Embryophyta</taxon>
        <taxon>Tracheophyta</taxon>
        <taxon>Spermatophyta</taxon>
        <taxon>Magnoliopsida</taxon>
        <taxon>Liliopsida</taxon>
        <taxon>Zingiberales</taxon>
        <taxon>Musaceae</taxon>
        <taxon>Musa</taxon>
    </lineage>
</organism>
<dbReference type="SUPFAM" id="SSF47459">
    <property type="entry name" value="HLH, helix-loop-helix DNA-binding domain"/>
    <property type="match status" value="1"/>
</dbReference>
<accession>A0A4S8J394</accession>
<evidence type="ECO:0000256" key="3">
    <source>
        <dbReference type="ARBA" id="ARBA00023163"/>
    </source>
</evidence>
<comment type="caution">
    <text evidence="6">The sequence shown here is derived from an EMBL/GenBank/DDBJ whole genome shotgun (WGS) entry which is preliminary data.</text>
</comment>
<dbReference type="Proteomes" id="UP000317650">
    <property type="component" value="Chromosome 11"/>
</dbReference>
<dbReference type="PROSITE" id="PS50888">
    <property type="entry name" value="BHLH"/>
    <property type="match status" value="1"/>
</dbReference>
<dbReference type="CDD" id="cd18917">
    <property type="entry name" value="bHLH_AtSAC51_like"/>
    <property type="match status" value="1"/>
</dbReference>
<dbReference type="STRING" id="52838.A0A4S8J394"/>
<dbReference type="InterPro" id="IPR036638">
    <property type="entry name" value="HLH_DNA-bd_sf"/>
</dbReference>
<name>A0A4S8J394_MUSBA</name>
<keyword evidence="2" id="KW-0805">Transcription regulation</keyword>
<feature type="domain" description="BHLH" evidence="5">
    <location>
        <begin position="290"/>
        <end position="339"/>
    </location>
</feature>
<dbReference type="PANTHER" id="PTHR36066">
    <property type="entry name" value="TRANSCRIPTION FACTOR BHLH145"/>
    <property type="match status" value="1"/>
</dbReference>
<evidence type="ECO:0000256" key="2">
    <source>
        <dbReference type="ARBA" id="ARBA00023015"/>
    </source>
</evidence>
<proteinExistence type="inferred from homology"/>
<dbReference type="Pfam" id="PF23173">
    <property type="entry name" value="bHLH_SAC51"/>
    <property type="match status" value="1"/>
</dbReference>
<evidence type="ECO:0000259" key="5">
    <source>
        <dbReference type="PROSITE" id="PS50888"/>
    </source>
</evidence>
<protein>
    <recommendedName>
        <fullName evidence="5">BHLH domain-containing protein</fullName>
    </recommendedName>
</protein>
<reference evidence="6 7" key="1">
    <citation type="journal article" date="2019" name="Nat. Plants">
        <title>Genome sequencing of Musa balbisiana reveals subgenome evolution and function divergence in polyploid bananas.</title>
        <authorList>
            <person name="Yao X."/>
        </authorList>
    </citation>
    <scope>NUCLEOTIDE SEQUENCE [LARGE SCALE GENOMIC DNA]</scope>
    <source>
        <strain evidence="7">cv. DH-PKW</strain>
        <tissue evidence="6">Leaves</tissue>
    </source>
</reference>